<dbReference type="Pfam" id="PF12974">
    <property type="entry name" value="Phosphonate-bd"/>
    <property type="match status" value="1"/>
</dbReference>
<dbReference type="Gene3D" id="3.40.190.10">
    <property type="entry name" value="Periplasmic binding protein-like II"/>
    <property type="match status" value="2"/>
</dbReference>
<gene>
    <name evidence="3" type="primary">phnD</name>
    <name evidence="3" type="ORF">LVJ82_16160</name>
</gene>
<dbReference type="RefSeq" id="WP_058357363.1">
    <property type="nucleotide sequence ID" value="NZ_CABKVG010000010.1"/>
</dbReference>
<name>A0ABY4DZL4_9NEIS</name>
<organism evidence="3 4">
    <name type="scientific">Vitreoscilla massiliensis</name>
    <dbReference type="NCBI Taxonomy" id="1689272"/>
    <lineage>
        <taxon>Bacteria</taxon>
        <taxon>Pseudomonadati</taxon>
        <taxon>Pseudomonadota</taxon>
        <taxon>Betaproteobacteria</taxon>
        <taxon>Neisseriales</taxon>
        <taxon>Neisseriaceae</taxon>
        <taxon>Vitreoscilla</taxon>
    </lineage>
</organism>
<dbReference type="InterPro" id="IPR017797">
    <property type="entry name" value="Phosphnate-bd"/>
</dbReference>
<dbReference type="NCBIfam" id="TIGR03431">
    <property type="entry name" value="PhnD"/>
    <property type="match status" value="1"/>
</dbReference>
<protein>
    <submittedName>
        <fullName evidence="3">Phosphonate ABC transporter substrate-binding protein</fullName>
    </submittedName>
</protein>
<dbReference type="EMBL" id="CP091511">
    <property type="protein sequence ID" value="UOO88960.1"/>
    <property type="molecule type" value="Genomic_DNA"/>
</dbReference>
<keyword evidence="2" id="KW-0732">Signal</keyword>
<evidence type="ECO:0000256" key="2">
    <source>
        <dbReference type="ARBA" id="ARBA00022729"/>
    </source>
</evidence>
<dbReference type="NCBIfam" id="TIGR01098">
    <property type="entry name" value="3A0109s03R"/>
    <property type="match status" value="1"/>
</dbReference>
<reference evidence="3 4" key="1">
    <citation type="journal article" date="2022" name="Res Sq">
        <title>Evolution of multicellular longitudinally dividing oral cavity symbionts (Neisseriaceae).</title>
        <authorList>
            <person name="Nyongesa S."/>
            <person name="Weber P."/>
            <person name="Bernet E."/>
            <person name="Pullido F."/>
            <person name="Nieckarz M."/>
            <person name="Delaby M."/>
            <person name="Nieves C."/>
            <person name="Viehboeck T."/>
            <person name="Krause N."/>
            <person name="Rivera-Millot A."/>
            <person name="Nakamura A."/>
            <person name="Vischer N."/>
            <person name="VanNieuwenhze M."/>
            <person name="Brun Y."/>
            <person name="Cava F."/>
            <person name="Bulgheresi S."/>
            <person name="Veyrier F."/>
        </authorList>
    </citation>
    <scope>NUCLEOTIDE SEQUENCE [LARGE SCALE GENOMIC DNA]</scope>
    <source>
        <strain evidence="3 4">SN4</strain>
    </source>
</reference>
<dbReference type="PANTHER" id="PTHR35841">
    <property type="entry name" value="PHOSPHONATES-BINDING PERIPLASMIC PROTEIN"/>
    <property type="match status" value="1"/>
</dbReference>
<keyword evidence="4" id="KW-1185">Reference proteome</keyword>
<evidence type="ECO:0000313" key="3">
    <source>
        <dbReference type="EMBL" id="UOO88960.1"/>
    </source>
</evidence>
<evidence type="ECO:0000313" key="4">
    <source>
        <dbReference type="Proteomes" id="UP000832011"/>
    </source>
</evidence>
<proteinExistence type="inferred from homology"/>
<dbReference type="PANTHER" id="PTHR35841:SF1">
    <property type="entry name" value="PHOSPHONATES-BINDING PERIPLASMIC PROTEIN"/>
    <property type="match status" value="1"/>
</dbReference>
<sequence length="323" mass="35421">MDFNGFHSLKKWACVSIASMGLVACSGGGADSKSAAASDNKATAGVENTASNEAQTINFGIINTESSQNLKTNWDPFLADMSKKTGLNIKPFFASDYAGVIQAMRFKKVDLAWYGNKSAMEAVDRADGEVFAQTINNDGTTGYYSLMIVNADSPYNTEQDVLKDAGKLTFANGDPNSTSGNLVPGYYVFAKNNVDANKIFKRTLNANHESNAMAVANKQVDVGTFNTENWAMMEKKNPEIIKKLKIVWQSPEIPSDPLVWRKDLDDASKQKIKTFLMTYGSTPEEKAVLDALGWSKFRESNNDQLKPIRELEDFKKQAAAKAA</sequence>
<dbReference type="Proteomes" id="UP000832011">
    <property type="component" value="Chromosome"/>
</dbReference>
<evidence type="ECO:0000256" key="1">
    <source>
        <dbReference type="ARBA" id="ARBA00007162"/>
    </source>
</evidence>
<dbReference type="SUPFAM" id="SSF53850">
    <property type="entry name" value="Periplasmic binding protein-like II"/>
    <property type="match status" value="1"/>
</dbReference>
<comment type="similarity">
    <text evidence="1">Belongs to the phosphate/phosphite/phosphonate binding protein family.</text>
</comment>
<accession>A0ABY4DZL4</accession>
<dbReference type="InterPro" id="IPR005770">
    <property type="entry name" value="PhnD"/>
</dbReference>